<protein>
    <recommendedName>
        <fullName evidence="5">Maltose O-acetyltransferase</fullName>
    </recommendedName>
</protein>
<dbReference type="SUPFAM" id="SSF51161">
    <property type="entry name" value="Trimeric LpxA-like enzymes"/>
    <property type="match status" value="1"/>
</dbReference>
<name>A0ABQ0J5Y7_9VIBR</name>
<reference evidence="4" key="2">
    <citation type="submission" date="2014-09" db="EMBL/GenBank/DDBJ databases">
        <authorList>
            <consortium name="NBRP consortium"/>
            <person name="Sawabe T."/>
            <person name="Meirelles P."/>
            <person name="Nakanishi M."/>
            <person name="Sayaka M."/>
            <person name="Hattori M."/>
            <person name="Ohkuma M."/>
        </authorList>
    </citation>
    <scope>NUCLEOTIDE SEQUENCE [LARGE SCALE GENOMIC DNA]</scope>
    <source>
        <strain evidence="4">JCM 19239</strain>
    </source>
</reference>
<dbReference type="InterPro" id="IPR011004">
    <property type="entry name" value="Trimer_LpxA-like_sf"/>
</dbReference>
<dbReference type="Gene3D" id="2.160.10.10">
    <property type="entry name" value="Hexapeptide repeat proteins"/>
    <property type="match status" value="1"/>
</dbReference>
<dbReference type="EMBL" id="BBMS01000003">
    <property type="protein sequence ID" value="GAL24195.1"/>
    <property type="molecule type" value="Genomic_DNA"/>
</dbReference>
<evidence type="ECO:0000313" key="3">
    <source>
        <dbReference type="EMBL" id="GAL24195.1"/>
    </source>
</evidence>
<evidence type="ECO:0000256" key="1">
    <source>
        <dbReference type="ARBA" id="ARBA00007274"/>
    </source>
</evidence>
<organism evidence="3 4">
    <name type="scientific">Vibrio variabilis</name>
    <dbReference type="NCBI Taxonomy" id="990271"/>
    <lineage>
        <taxon>Bacteria</taxon>
        <taxon>Pseudomonadati</taxon>
        <taxon>Pseudomonadota</taxon>
        <taxon>Gammaproteobacteria</taxon>
        <taxon>Vibrionales</taxon>
        <taxon>Vibrionaceae</taxon>
        <taxon>Vibrio</taxon>
    </lineage>
</organism>
<dbReference type="PANTHER" id="PTHR23416">
    <property type="entry name" value="SIALIC ACID SYNTHASE-RELATED"/>
    <property type="match status" value="1"/>
</dbReference>
<gene>
    <name evidence="3" type="ORF">JCM19239_3898</name>
</gene>
<dbReference type="Proteomes" id="UP000029223">
    <property type="component" value="Unassembled WGS sequence"/>
</dbReference>
<proteinExistence type="inferred from homology"/>
<evidence type="ECO:0008006" key="5">
    <source>
        <dbReference type="Google" id="ProtNLM"/>
    </source>
</evidence>
<keyword evidence="2" id="KW-0808">Transferase</keyword>
<accession>A0ABQ0J5Y7</accession>
<evidence type="ECO:0000313" key="4">
    <source>
        <dbReference type="Proteomes" id="UP000029223"/>
    </source>
</evidence>
<sequence>MDTDMHAVENEANQRLNPNKPIKIGSDVWVCAKVTILKGSAIQPNSIVSAAAVVVGQYDKEVVLAGNPAKVVASMEGKTFRH</sequence>
<dbReference type="InterPro" id="IPR051159">
    <property type="entry name" value="Hexapeptide_acetyltransf"/>
</dbReference>
<dbReference type="PANTHER" id="PTHR23416:SF23">
    <property type="entry name" value="ACETYLTRANSFERASE C18B11.09C-RELATED"/>
    <property type="match status" value="1"/>
</dbReference>
<comment type="caution">
    <text evidence="3">The sequence shown here is derived from an EMBL/GenBank/DDBJ whole genome shotgun (WGS) entry which is preliminary data.</text>
</comment>
<comment type="similarity">
    <text evidence="1">Belongs to the transferase hexapeptide repeat family.</text>
</comment>
<evidence type="ECO:0000256" key="2">
    <source>
        <dbReference type="ARBA" id="ARBA00022679"/>
    </source>
</evidence>
<keyword evidence="4" id="KW-1185">Reference proteome</keyword>
<reference evidence="4" key="1">
    <citation type="submission" date="2014-09" db="EMBL/GenBank/DDBJ databases">
        <title>Vibrio variabilis JCM 19239. (C206) whole genome shotgun sequence.</title>
        <authorList>
            <person name="Sawabe T."/>
            <person name="Meirelles P."/>
            <person name="Nakanishi M."/>
            <person name="Sayaka M."/>
            <person name="Hattori M."/>
            <person name="Ohkuma M."/>
        </authorList>
    </citation>
    <scope>NUCLEOTIDE SEQUENCE [LARGE SCALE GENOMIC DNA]</scope>
    <source>
        <strain evidence="4">JCM 19239</strain>
    </source>
</reference>